<keyword evidence="3" id="KW-1185">Reference proteome</keyword>
<gene>
    <name evidence="2" type="ORF">BU23DRAFT_559934</name>
</gene>
<name>A0A6A5UV51_9PLEO</name>
<sequence length="89" mass="9832">MAKISAARIWYSAVMKTHNEIASKKASQHNPNVPEPPLTPRRRSKKAAESVPVTIPTGSERLKIPTFKKTNKKKGQTTSDINYSRAAGM</sequence>
<protein>
    <submittedName>
        <fullName evidence="2">Uncharacterized protein</fullName>
    </submittedName>
</protein>
<dbReference type="EMBL" id="ML976741">
    <property type="protein sequence ID" value="KAF1966786.1"/>
    <property type="molecule type" value="Genomic_DNA"/>
</dbReference>
<proteinExistence type="predicted"/>
<dbReference type="Proteomes" id="UP000800036">
    <property type="component" value="Unassembled WGS sequence"/>
</dbReference>
<reference evidence="2" key="1">
    <citation type="journal article" date="2020" name="Stud. Mycol.">
        <title>101 Dothideomycetes genomes: a test case for predicting lifestyles and emergence of pathogens.</title>
        <authorList>
            <person name="Haridas S."/>
            <person name="Albert R."/>
            <person name="Binder M."/>
            <person name="Bloem J."/>
            <person name="Labutti K."/>
            <person name="Salamov A."/>
            <person name="Andreopoulos B."/>
            <person name="Baker S."/>
            <person name="Barry K."/>
            <person name="Bills G."/>
            <person name="Bluhm B."/>
            <person name="Cannon C."/>
            <person name="Castanera R."/>
            <person name="Culley D."/>
            <person name="Daum C."/>
            <person name="Ezra D."/>
            <person name="Gonzalez J."/>
            <person name="Henrissat B."/>
            <person name="Kuo A."/>
            <person name="Liang C."/>
            <person name="Lipzen A."/>
            <person name="Lutzoni F."/>
            <person name="Magnuson J."/>
            <person name="Mondo S."/>
            <person name="Nolan M."/>
            <person name="Ohm R."/>
            <person name="Pangilinan J."/>
            <person name="Park H.-J."/>
            <person name="Ramirez L."/>
            <person name="Alfaro M."/>
            <person name="Sun H."/>
            <person name="Tritt A."/>
            <person name="Yoshinaga Y."/>
            <person name="Zwiers L.-H."/>
            <person name="Turgeon B."/>
            <person name="Goodwin S."/>
            <person name="Spatafora J."/>
            <person name="Crous P."/>
            <person name="Grigoriev I."/>
        </authorList>
    </citation>
    <scope>NUCLEOTIDE SEQUENCE</scope>
    <source>
        <strain evidence="2">CBS 107.79</strain>
    </source>
</reference>
<evidence type="ECO:0000256" key="1">
    <source>
        <dbReference type="SAM" id="MobiDB-lite"/>
    </source>
</evidence>
<accession>A0A6A5UV51</accession>
<dbReference type="AlphaFoldDB" id="A0A6A5UV51"/>
<evidence type="ECO:0000313" key="2">
    <source>
        <dbReference type="EMBL" id="KAF1966786.1"/>
    </source>
</evidence>
<organism evidence="2 3">
    <name type="scientific">Bimuria novae-zelandiae CBS 107.79</name>
    <dbReference type="NCBI Taxonomy" id="1447943"/>
    <lineage>
        <taxon>Eukaryota</taxon>
        <taxon>Fungi</taxon>
        <taxon>Dikarya</taxon>
        <taxon>Ascomycota</taxon>
        <taxon>Pezizomycotina</taxon>
        <taxon>Dothideomycetes</taxon>
        <taxon>Pleosporomycetidae</taxon>
        <taxon>Pleosporales</taxon>
        <taxon>Massarineae</taxon>
        <taxon>Didymosphaeriaceae</taxon>
        <taxon>Bimuria</taxon>
    </lineage>
</organism>
<feature type="region of interest" description="Disordered" evidence="1">
    <location>
        <begin position="21"/>
        <end position="89"/>
    </location>
</feature>
<feature type="non-terminal residue" evidence="2">
    <location>
        <position position="89"/>
    </location>
</feature>
<evidence type="ECO:0000313" key="3">
    <source>
        <dbReference type="Proteomes" id="UP000800036"/>
    </source>
</evidence>